<dbReference type="EMBL" id="BNBF01000017">
    <property type="protein sequence ID" value="GHG61760.1"/>
    <property type="molecule type" value="Genomic_DNA"/>
</dbReference>
<dbReference type="RefSeq" id="WP_189984554.1">
    <property type="nucleotide sequence ID" value="NZ_BNBF01000017.1"/>
</dbReference>
<dbReference type="Proteomes" id="UP000619355">
    <property type="component" value="Unassembled WGS sequence"/>
</dbReference>
<name>A0A919KE16_9ACTN</name>
<sequence>MSETPMVPQRRQPRSMLDLARNALNARMSKDDLRLVLENVVTYASELERQRNAFRDQRNNVFAKNEHLLAEVQESDQARLLAENETRTVKREFAEAAATVARLVQERGDRMKVENALRDEVEDLRARVAELLAERHSTNESLSDAAETLRVQRDRIAALEGQLAGRDRPVDEDPIAYTLTPEAEASAGRLSQMLAPAVEGEHYASVHHGYRLGRDLPQTGGA</sequence>
<keyword evidence="3" id="KW-1185">Reference proteome</keyword>
<gene>
    <name evidence="2" type="ORF">GCM10018980_51160</name>
</gene>
<protein>
    <submittedName>
        <fullName evidence="2">Uncharacterized protein</fullName>
    </submittedName>
</protein>
<evidence type="ECO:0000313" key="2">
    <source>
        <dbReference type="EMBL" id="GHG61760.1"/>
    </source>
</evidence>
<reference evidence="3" key="1">
    <citation type="journal article" date="2019" name="Int. J. Syst. Evol. Microbiol.">
        <title>The Global Catalogue of Microorganisms (GCM) 10K type strain sequencing project: providing services to taxonomists for standard genome sequencing and annotation.</title>
        <authorList>
            <consortium name="The Broad Institute Genomics Platform"/>
            <consortium name="The Broad Institute Genome Sequencing Center for Infectious Disease"/>
            <person name="Wu L."/>
            <person name="Ma J."/>
        </authorList>
    </citation>
    <scope>NUCLEOTIDE SEQUENCE [LARGE SCALE GENOMIC DNA]</scope>
    <source>
        <strain evidence="3">JCM 4253</strain>
    </source>
</reference>
<evidence type="ECO:0000313" key="3">
    <source>
        <dbReference type="Proteomes" id="UP000619355"/>
    </source>
</evidence>
<proteinExistence type="predicted"/>
<comment type="caution">
    <text evidence="2">The sequence shown here is derived from an EMBL/GenBank/DDBJ whole genome shotgun (WGS) entry which is preliminary data.</text>
</comment>
<feature type="coiled-coil region" evidence="1">
    <location>
        <begin position="114"/>
        <end position="162"/>
    </location>
</feature>
<dbReference type="AlphaFoldDB" id="A0A919KE16"/>
<evidence type="ECO:0000256" key="1">
    <source>
        <dbReference type="SAM" id="Coils"/>
    </source>
</evidence>
<accession>A0A919KE16</accession>
<keyword evidence="1" id="KW-0175">Coiled coil</keyword>
<organism evidence="2 3">
    <name type="scientific">Streptomyces capoamus</name>
    <dbReference type="NCBI Taxonomy" id="68183"/>
    <lineage>
        <taxon>Bacteria</taxon>
        <taxon>Bacillati</taxon>
        <taxon>Actinomycetota</taxon>
        <taxon>Actinomycetes</taxon>
        <taxon>Kitasatosporales</taxon>
        <taxon>Streptomycetaceae</taxon>
        <taxon>Streptomyces</taxon>
    </lineage>
</organism>